<feature type="domain" description="NusG-like N-terminal" evidence="2">
    <location>
        <begin position="51"/>
        <end position="142"/>
    </location>
</feature>
<organism evidence="3 4">
    <name type="scientific">Ochrobactrum soli</name>
    <dbReference type="NCBI Taxonomy" id="2448455"/>
    <lineage>
        <taxon>Bacteria</taxon>
        <taxon>Pseudomonadati</taxon>
        <taxon>Pseudomonadota</taxon>
        <taxon>Alphaproteobacteria</taxon>
        <taxon>Hyphomicrobiales</taxon>
        <taxon>Brucellaceae</taxon>
        <taxon>Brucella/Ochrobactrum group</taxon>
        <taxon>Ochrobactrum</taxon>
    </lineage>
</organism>
<proteinExistence type="predicted"/>
<name>A0A2P9HHM6_9HYPH</name>
<evidence type="ECO:0000259" key="2">
    <source>
        <dbReference type="Pfam" id="PF02357"/>
    </source>
</evidence>
<dbReference type="GO" id="GO:0006354">
    <property type="term" value="P:DNA-templated transcription elongation"/>
    <property type="evidence" value="ECO:0007669"/>
    <property type="project" value="InterPro"/>
</dbReference>
<evidence type="ECO:0000313" key="3">
    <source>
        <dbReference type="EMBL" id="SPL63599.1"/>
    </source>
</evidence>
<dbReference type="InterPro" id="IPR006645">
    <property type="entry name" value="NGN-like_dom"/>
</dbReference>
<dbReference type="CDD" id="cd06091">
    <property type="entry name" value="KOW_NusG"/>
    <property type="match status" value="1"/>
</dbReference>
<dbReference type="Gene3D" id="3.30.70.940">
    <property type="entry name" value="NusG, N-terminal domain"/>
    <property type="match status" value="1"/>
</dbReference>
<keyword evidence="1" id="KW-0804">Transcription</keyword>
<protein>
    <recommendedName>
        <fullName evidence="2">NusG-like N-terminal domain-containing protein</fullName>
    </recommendedName>
</protein>
<dbReference type="InterPro" id="IPR036735">
    <property type="entry name" value="NGN_dom_sf"/>
</dbReference>
<dbReference type="EMBL" id="OOFM01000004">
    <property type="protein sequence ID" value="SPL63599.1"/>
    <property type="molecule type" value="Genomic_DNA"/>
</dbReference>
<evidence type="ECO:0000313" key="4">
    <source>
        <dbReference type="Proteomes" id="UP000246073"/>
    </source>
</evidence>
<dbReference type="Pfam" id="PF02357">
    <property type="entry name" value="NusG"/>
    <property type="match status" value="1"/>
</dbReference>
<dbReference type="AlphaFoldDB" id="A0A2P9HHM6"/>
<reference evidence="4" key="1">
    <citation type="submission" date="2017-12" db="EMBL/GenBank/DDBJ databases">
        <authorList>
            <person name="Diaz M."/>
        </authorList>
    </citation>
    <scope>NUCLEOTIDE SEQUENCE [LARGE SCALE GENOMIC DNA]</scope>
    <source>
        <strain evidence="4">FI11154</strain>
    </source>
</reference>
<sequence length="217" mass="23726">MAIDKTQIEDAIARAPTEAQASAIDKVIAERRRLARIRSAAAVRMGCDSPWVILRVHPNSEISVYDALTACNIEALVPMKMGPKLRRQGREIPPRKMPVMVGYLLARCPISNDALAALLSFDDVVAVLGGYEKPYLMDATKVCSFNEKAESGEFDHERPIELFSHLKKVRIVEGPFAGHVADVVTRVGAGKGVAVVEVQLFERPVPMIVPLAFLAPV</sequence>
<evidence type="ECO:0000256" key="1">
    <source>
        <dbReference type="ARBA" id="ARBA00023163"/>
    </source>
</evidence>
<gene>
    <name evidence="3" type="ORF">OHAE_3531</name>
</gene>
<accession>A0A2P9HHM6</accession>
<dbReference type="Proteomes" id="UP000246073">
    <property type="component" value="Unassembled WGS sequence"/>
</dbReference>
<dbReference type="SUPFAM" id="SSF82679">
    <property type="entry name" value="N-utilization substance G protein NusG, N-terminal domain"/>
    <property type="match status" value="1"/>
</dbReference>